<evidence type="ECO:0000313" key="2">
    <source>
        <dbReference type="EMBL" id="ACN39825.1"/>
    </source>
</evidence>
<organism evidence="2">
    <name type="scientific">Picea sitchensis</name>
    <name type="common">Sitka spruce</name>
    <name type="synonym">Pinus sitchensis</name>
    <dbReference type="NCBI Taxonomy" id="3332"/>
    <lineage>
        <taxon>Eukaryota</taxon>
        <taxon>Viridiplantae</taxon>
        <taxon>Streptophyta</taxon>
        <taxon>Embryophyta</taxon>
        <taxon>Tracheophyta</taxon>
        <taxon>Spermatophyta</taxon>
        <taxon>Pinopsida</taxon>
        <taxon>Pinidae</taxon>
        <taxon>Conifers I</taxon>
        <taxon>Pinales</taxon>
        <taxon>Pinaceae</taxon>
        <taxon>Picea</taxon>
    </lineage>
</organism>
<dbReference type="PANTHER" id="PTHR36383">
    <property type="entry name" value="OS09G0529350 PROTEIN"/>
    <property type="match status" value="1"/>
</dbReference>
<name>C0PPT5_PICSI</name>
<dbReference type="PANTHER" id="PTHR36383:SF1">
    <property type="entry name" value="PROTEIN, PUTATIVE-RELATED"/>
    <property type="match status" value="1"/>
</dbReference>
<reference evidence="2" key="1">
    <citation type="submission" date="2009-02" db="EMBL/GenBank/DDBJ databases">
        <title>Full length sequence-verified cDNA sequences from Sitka spruce (Picea sitchensis).</title>
        <authorList>
            <person name="Reid K.E."/>
            <person name="Liao N."/>
            <person name="Ralph S."/>
            <person name="Kolosova N."/>
            <person name="Oddy C."/>
            <person name="Moore R."/>
            <person name="Mayo M."/>
            <person name="Wagner S."/>
            <person name="King J."/>
            <person name="Yanchuk A."/>
            <person name="Holt R."/>
            <person name="Jones S."/>
            <person name="Marra M."/>
            <person name="Ritland C.E."/>
            <person name="Ritland K."/>
            <person name="Bohlmann J."/>
        </authorList>
    </citation>
    <scope>NUCLEOTIDE SEQUENCE</scope>
    <source>
        <tissue evidence="2">Green portion of the leader tissue</tissue>
    </source>
</reference>
<dbReference type="OMA" id="AECQREI"/>
<evidence type="ECO:0000256" key="1">
    <source>
        <dbReference type="SAM" id="Coils"/>
    </source>
</evidence>
<sequence length="346" mass="38094">MHSLRWALISSTSRLPSSSTLTEGRNLTCKSHWVSLDHLPMSSKAAKLSRTVNLRHFVIWVSGKNCSYSRQKRHKLFSSQEGDGETVPDAEDPLLSGLADEEVDKLLKSEENQALLKDLGSAMGRVDSARKELDEIEKREKGAAELRAYIQRLEGADSVIAESLREVSEAEARVRKAELALVTARAGGSIRDLSNKWEEADIDENAERIESIKASSVSALIGTLASIPIALVQANSIEGLLIKEGIIFISCVLFGVTYRYTVRQNLENIKLKSGVVAAFGLVRGLSQFEAELPVDFDVNIIFSHALDTSFMLGESMFVFIAAAIGLDYCMKVDLLKPFPSKKSMLM</sequence>
<accession>C0PPT5</accession>
<dbReference type="AlphaFoldDB" id="C0PPT5"/>
<feature type="coiled-coil region" evidence="1">
    <location>
        <begin position="119"/>
        <end position="180"/>
    </location>
</feature>
<proteinExistence type="evidence at transcript level"/>
<protein>
    <submittedName>
        <fullName evidence="2">Uncharacterized protein</fullName>
    </submittedName>
</protein>
<keyword evidence="1" id="KW-0175">Coiled coil</keyword>
<dbReference type="EMBL" id="BT070307">
    <property type="protein sequence ID" value="ACN39825.1"/>
    <property type="molecule type" value="mRNA"/>
</dbReference>